<dbReference type="InterPro" id="IPR050204">
    <property type="entry name" value="AraC_XylS_family_regulators"/>
</dbReference>
<feature type="domain" description="HTH araC/xylS-type" evidence="4">
    <location>
        <begin position="213"/>
        <end position="314"/>
    </location>
</feature>
<evidence type="ECO:0000256" key="1">
    <source>
        <dbReference type="ARBA" id="ARBA00023015"/>
    </source>
</evidence>
<dbReference type="InterPro" id="IPR035418">
    <property type="entry name" value="AraC-bd_2"/>
</dbReference>
<evidence type="ECO:0000256" key="2">
    <source>
        <dbReference type="ARBA" id="ARBA00023125"/>
    </source>
</evidence>
<reference evidence="5 6" key="1">
    <citation type="submission" date="2023-07" db="EMBL/GenBank/DDBJ databases">
        <title>Sequencing the genomes of 1000 actinobacteria strains.</title>
        <authorList>
            <person name="Klenk H.-P."/>
        </authorList>
    </citation>
    <scope>NUCLEOTIDE SEQUENCE [LARGE SCALE GENOMIC DNA]</scope>
    <source>
        <strain evidence="5 6">DSM 40229</strain>
    </source>
</reference>
<evidence type="ECO:0000256" key="3">
    <source>
        <dbReference type="ARBA" id="ARBA00023163"/>
    </source>
</evidence>
<dbReference type="SUPFAM" id="SSF46689">
    <property type="entry name" value="Homeodomain-like"/>
    <property type="match status" value="1"/>
</dbReference>
<dbReference type="InterPro" id="IPR018060">
    <property type="entry name" value="HTH_AraC"/>
</dbReference>
<dbReference type="PANTHER" id="PTHR46796">
    <property type="entry name" value="HTH-TYPE TRANSCRIPTIONAL ACTIVATOR RHAS-RELATED"/>
    <property type="match status" value="1"/>
</dbReference>
<evidence type="ECO:0000259" key="4">
    <source>
        <dbReference type="PROSITE" id="PS01124"/>
    </source>
</evidence>
<dbReference type="SMART" id="SM00342">
    <property type="entry name" value="HTH_ARAC"/>
    <property type="match status" value="1"/>
</dbReference>
<dbReference type="Pfam" id="PF14525">
    <property type="entry name" value="AraC_binding_2"/>
    <property type="match status" value="1"/>
</dbReference>
<protein>
    <submittedName>
        <fullName evidence="5">AraC-like DNA-binding protein</fullName>
    </submittedName>
</protein>
<dbReference type="PRINTS" id="PR00032">
    <property type="entry name" value="HTHARAC"/>
</dbReference>
<keyword evidence="6" id="KW-1185">Reference proteome</keyword>
<dbReference type="InterPro" id="IPR009057">
    <property type="entry name" value="Homeodomain-like_sf"/>
</dbReference>
<evidence type="ECO:0000313" key="5">
    <source>
        <dbReference type="EMBL" id="MDP9685110.1"/>
    </source>
</evidence>
<proteinExistence type="predicted"/>
<sequence length="330" mass="36416">MSPVLTTSLVPDERKGAYWRDALGQIPVPVSVVPYKEHSFRGRLVTDRIGGLRVATVEADAQQVRRTAAHIKRSPGDFVVVGVQTTGRTVLVQNGHEATAVTNDLFVYRTSSPSLMDHPEPFSLRMVYIPRRMLALTDDELNSVTSRVTATGRGCAAVLRPFILTVVASAHHYVPAASGGLANTLIDLFSTLVAEQMAEKGDGDGRTRNFLVGRVRAFIDQNLSDPTLSPESVAKAHNISVRYLHRLFEDEGVTVSRLIQRRRLEECAHELARRSRTAPTVSAIAQRWGFVNPTHFSRAFRGAYGLSPREWRSIRLQAWREEAPAGAGAQ</sequence>
<keyword evidence="2" id="KW-0238">DNA-binding</keyword>
<dbReference type="PANTHER" id="PTHR46796:SF6">
    <property type="entry name" value="ARAC SUBFAMILY"/>
    <property type="match status" value="1"/>
</dbReference>
<dbReference type="Gene3D" id="1.10.10.60">
    <property type="entry name" value="Homeodomain-like"/>
    <property type="match status" value="1"/>
</dbReference>
<accession>A0ABT9LNJ7</accession>
<dbReference type="Proteomes" id="UP001231675">
    <property type="component" value="Unassembled WGS sequence"/>
</dbReference>
<comment type="caution">
    <text evidence="5">The sequence shown here is derived from an EMBL/GenBank/DDBJ whole genome shotgun (WGS) entry which is preliminary data.</text>
</comment>
<keyword evidence="1" id="KW-0805">Transcription regulation</keyword>
<dbReference type="Pfam" id="PF12833">
    <property type="entry name" value="HTH_18"/>
    <property type="match status" value="1"/>
</dbReference>
<dbReference type="EMBL" id="JAURUD010000001">
    <property type="protein sequence ID" value="MDP9685110.1"/>
    <property type="molecule type" value="Genomic_DNA"/>
</dbReference>
<dbReference type="InterPro" id="IPR020449">
    <property type="entry name" value="Tscrpt_reg_AraC-type_HTH"/>
</dbReference>
<evidence type="ECO:0000313" key="6">
    <source>
        <dbReference type="Proteomes" id="UP001231675"/>
    </source>
</evidence>
<organism evidence="5 6">
    <name type="scientific">Streptomyces griseoviridis</name>
    <dbReference type="NCBI Taxonomy" id="45398"/>
    <lineage>
        <taxon>Bacteria</taxon>
        <taxon>Bacillati</taxon>
        <taxon>Actinomycetota</taxon>
        <taxon>Actinomycetes</taxon>
        <taxon>Kitasatosporales</taxon>
        <taxon>Streptomycetaceae</taxon>
        <taxon>Streptomyces</taxon>
    </lineage>
</organism>
<keyword evidence="3" id="KW-0804">Transcription</keyword>
<dbReference type="GeneID" id="91554593"/>
<name>A0ABT9LNJ7_STRGD</name>
<gene>
    <name evidence="5" type="ORF">J2S47_005612</name>
</gene>
<dbReference type="PROSITE" id="PS01124">
    <property type="entry name" value="HTH_ARAC_FAMILY_2"/>
    <property type="match status" value="1"/>
</dbReference>
<dbReference type="RefSeq" id="WP_189425176.1">
    <property type="nucleotide sequence ID" value="NZ_BMSM01000050.1"/>
</dbReference>